<protein>
    <submittedName>
        <fullName evidence="2">Uncharacterized protein</fullName>
    </submittedName>
</protein>
<dbReference type="OrthoDB" id="2326008at2"/>
<organism evidence="2 3">
    <name type="scientific">Companilactobacillus allii</name>
    <dbReference type="NCBI Taxonomy" id="1847728"/>
    <lineage>
        <taxon>Bacteria</taxon>
        <taxon>Bacillati</taxon>
        <taxon>Bacillota</taxon>
        <taxon>Bacilli</taxon>
        <taxon>Lactobacillales</taxon>
        <taxon>Lactobacillaceae</taxon>
        <taxon>Companilactobacillus</taxon>
    </lineage>
</organism>
<dbReference type="RefSeq" id="WP_076616985.1">
    <property type="nucleotide sequence ID" value="NZ_CP019323.1"/>
</dbReference>
<reference evidence="3" key="1">
    <citation type="submission" date="2016-12" db="EMBL/GenBank/DDBJ databases">
        <authorList>
            <person name="Jung M.Y."/>
            <person name="Lee S.H."/>
        </authorList>
    </citation>
    <scope>NUCLEOTIDE SEQUENCE [LARGE SCALE GENOMIC DNA]</scope>
    <source>
        <strain evidence="3">WiKim39</strain>
    </source>
</reference>
<name>A0A1P8Q4T7_9LACO</name>
<dbReference type="NCBIfam" id="NF047353">
    <property type="entry name" value="tube_lmo2291"/>
    <property type="match status" value="1"/>
</dbReference>
<evidence type="ECO:0000313" key="3">
    <source>
        <dbReference type="Proteomes" id="UP000187499"/>
    </source>
</evidence>
<evidence type="ECO:0000256" key="1">
    <source>
        <dbReference type="SAM" id="MobiDB-lite"/>
    </source>
</evidence>
<proteinExistence type="predicted"/>
<feature type="compositionally biased region" description="Polar residues" evidence="1">
    <location>
        <begin position="246"/>
        <end position="260"/>
    </location>
</feature>
<accession>A0A1P8Q4T7</accession>
<keyword evidence="3" id="KW-1185">Reference proteome</keyword>
<dbReference type="STRING" id="1847728.BTM29_10010"/>
<dbReference type="EMBL" id="CP019323">
    <property type="protein sequence ID" value="APX72863.1"/>
    <property type="molecule type" value="Genomic_DNA"/>
</dbReference>
<dbReference type="Proteomes" id="UP000187499">
    <property type="component" value="Chromosome"/>
</dbReference>
<evidence type="ECO:0000313" key="2">
    <source>
        <dbReference type="EMBL" id="APX72863.1"/>
    </source>
</evidence>
<dbReference type="KEGG" id="lalw:BTM29_10010"/>
<gene>
    <name evidence="2" type="ORF">BTM29_10010</name>
</gene>
<dbReference type="AlphaFoldDB" id="A0A1P8Q4T7"/>
<sequence>MADTQDTLSPTSNVDFKGDIQEGYLNEHWIGLGTKTGIGWLYLGDGITTITPKYTDKTKTAAYYNGGGAETKTTTGVTASYDISGDRSNGNPTQDLIANRKFMTGARRQLWFRKNIFVQNEDGTLTLTKSEYGKSNFSDIDDGGGTADDNGGFKVTAQYLSTPTIVTSNNPQQLDNILHQTPSQNASILGVNIEQPQADGSVTIYTPNVDDDEDTISVSKSRPATLDEARTQAGSYVAPKVDDSETTVPATPTNVTSSPTMDGATINYK</sequence>
<feature type="region of interest" description="Disordered" evidence="1">
    <location>
        <begin position="209"/>
        <end position="269"/>
    </location>
</feature>